<evidence type="ECO:0000313" key="2">
    <source>
        <dbReference type="EMBL" id="GHF70635.1"/>
    </source>
</evidence>
<comment type="caution">
    <text evidence="2">The sequence shown here is derived from an EMBL/GenBank/DDBJ whole genome shotgun (WGS) entry which is preliminary data.</text>
</comment>
<feature type="transmembrane region" description="Helical" evidence="1">
    <location>
        <begin position="7"/>
        <end position="27"/>
    </location>
</feature>
<keyword evidence="1" id="KW-1133">Transmembrane helix</keyword>
<feature type="transmembrane region" description="Helical" evidence="1">
    <location>
        <begin position="47"/>
        <end position="66"/>
    </location>
</feature>
<organism evidence="2 3">
    <name type="scientific">Seohaeicola zhoushanensis</name>
    <dbReference type="NCBI Taxonomy" id="1569283"/>
    <lineage>
        <taxon>Bacteria</taxon>
        <taxon>Pseudomonadati</taxon>
        <taxon>Pseudomonadota</taxon>
        <taxon>Alphaproteobacteria</taxon>
        <taxon>Rhodobacterales</taxon>
        <taxon>Roseobacteraceae</taxon>
        <taxon>Seohaeicola</taxon>
    </lineage>
</organism>
<feature type="transmembrane region" description="Helical" evidence="1">
    <location>
        <begin position="82"/>
        <end position="101"/>
    </location>
</feature>
<name>A0A8J3MA25_9RHOB</name>
<evidence type="ECO:0000256" key="1">
    <source>
        <dbReference type="SAM" id="Phobius"/>
    </source>
</evidence>
<reference evidence="2" key="2">
    <citation type="submission" date="2020-09" db="EMBL/GenBank/DDBJ databases">
        <authorList>
            <person name="Sun Q."/>
            <person name="Kim S."/>
        </authorList>
    </citation>
    <scope>NUCLEOTIDE SEQUENCE</scope>
    <source>
        <strain evidence="2">KCTC 42650</strain>
    </source>
</reference>
<dbReference type="RefSeq" id="WP_189682577.1">
    <property type="nucleotide sequence ID" value="NZ_BNCJ01000026.1"/>
</dbReference>
<dbReference type="AlphaFoldDB" id="A0A8J3MA25"/>
<keyword evidence="1" id="KW-0812">Transmembrane</keyword>
<protein>
    <submittedName>
        <fullName evidence="2">Uncharacterized protein</fullName>
    </submittedName>
</protein>
<sequence>MSRNKADLILGGLVVVLALLAILAWVPNDSATGMIVKQRGRLLIGDAMAPVVGFSVVALAGLLIIVEKRKAGLSAALSPSNLRFLLLFIGIFVLSILLMRWSGPALVTLAKAAGLTDHTYRDLRDTIPWKYTGFIIGGTTLVTLLMSYMAGRVTWRAVLIGLLATFALIAVFDLPFPDLLLPPNGDT</sequence>
<feature type="transmembrane region" description="Helical" evidence="1">
    <location>
        <begin position="131"/>
        <end position="150"/>
    </location>
</feature>
<proteinExistence type="predicted"/>
<keyword evidence="3" id="KW-1185">Reference proteome</keyword>
<dbReference type="EMBL" id="BNCJ01000026">
    <property type="protein sequence ID" value="GHF70635.1"/>
    <property type="molecule type" value="Genomic_DNA"/>
</dbReference>
<feature type="transmembrane region" description="Helical" evidence="1">
    <location>
        <begin position="157"/>
        <end position="176"/>
    </location>
</feature>
<gene>
    <name evidence="2" type="ORF">GCM10017056_47000</name>
</gene>
<evidence type="ECO:0000313" key="3">
    <source>
        <dbReference type="Proteomes" id="UP000626220"/>
    </source>
</evidence>
<dbReference type="Proteomes" id="UP000626220">
    <property type="component" value="Unassembled WGS sequence"/>
</dbReference>
<accession>A0A8J3MA25</accession>
<reference evidence="2" key="1">
    <citation type="journal article" date="2014" name="Int. J. Syst. Evol. Microbiol.">
        <title>Complete genome sequence of Corynebacterium casei LMG S-19264T (=DSM 44701T), isolated from a smear-ripened cheese.</title>
        <authorList>
            <consortium name="US DOE Joint Genome Institute (JGI-PGF)"/>
            <person name="Walter F."/>
            <person name="Albersmeier A."/>
            <person name="Kalinowski J."/>
            <person name="Ruckert C."/>
        </authorList>
    </citation>
    <scope>NUCLEOTIDE SEQUENCE</scope>
    <source>
        <strain evidence="2">KCTC 42650</strain>
    </source>
</reference>
<keyword evidence="1" id="KW-0472">Membrane</keyword>